<dbReference type="PANTHER" id="PTHR36505">
    <property type="entry name" value="BLR1072 PROTEIN"/>
    <property type="match status" value="1"/>
</dbReference>
<proteinExistence type="predicted"/>
<keyword evidence="6" id="KW-1185">Reference proteome</keyword>
<dbReference type="RefSeq" id="WP_027510738.1">
    <property type="nucleotide sequence ID" value="NZ_CP104143.1"/>
</dbReference>
<dbReference type="OrthoDB" id="7274881at2"/>
<feature type="domain" description="PRC-barrel" evidence="2">
    <location>
        <begin position="23"/>
        <end position="97"/>
    </location>
</feature>
<evidence type="ECO:0000259" key="2">
    <source>
        <dbReference type="Pfam" id="PF05239"/>
    </source>
</evidence>
<dbReference type="SUPFAM" id="SSF50346">
    <property type="entry name" value="PRC-barrel domain"/>
    <property type="match status" value="1"/>
</dbReference>
<gene>
    <name evidence="3" type="ORF">CWR43_08580</name>
    <name evidence="4" type="ORF">N2599_00555</name>
</gene>
<dbReference type="Pfam" id="PF05239">
    <property type="entry name" value="PRC"/>
    <property type="match status" value="1"/>
</dbReference>
<organism evidence="3 5">
    <name type="scientific">Rhizobium sullae</name>
    <name type="common">Rhizobium hedysari</name>
    <dbReference type="NCBI Taxonomy" id="50338"/>
    <lineage>
        <taxon>Bacteria</taxon>
        <taxon>Pseudomonadati</taxon>
        <taxon>Pseudomonadota</taxon>
        <taxon>Alphaproteobacteria</taxon>
        <taxon>Hyphomicrobiales</taxon>
        <taxon>Rhizobiaceae</taxon>
        <taxon>Rhizobium/Agrobacterium group</taxon>
        <taxon>Rhizobium</taxon>
    </lineage>
</organism>
<dbReference type="InterPro" id="IPR027275">
    <property type="entry name" value="PRC-brl_dom"/>
</dbReference>
<reference evidence="3 5" key="2">
    <citation type="submission" date="2017-12" db="EMBL/GenBank/DDBJ databases">
        <title>Genome sequence of Rhizobium sullae HCNT1 isolated from Sulla coronaria nodules and featuring peculiar denitrification phenotypes.</title>
        <authorList>
            <person name="De Diego-Diaz B."/>
            <person name="Treu L."/>
            <person name="Campanaro S."/>
            <person name="Da Silva Duarte V."/>
            <person name="Basaglia M."/>
            <person name="Favaro L."/>
            <person name="Casella S."/>
            <person name="Squartini A."/>
        </authorList>
    </citation>
    <scope>NUCLEOTIDE SEQUENCE [LARGE SCALE GENOMIC DNA]</scope>
    <source>
        <strain evidence="3 5">HCNT1</strain>
    </source>
</reference>
<dbReference type="Gene3D" id="2.30.30.240">
    <property type="entry name" value="PRC-barrel domain"/>
    <property type="match status" value="1"/>
</dbReference>
<dbReference type="Proteomes" id="UP001060123">
    <property type="component" value="Chromosome"/>
</dbReference>
<name>A0A2N0DE30_RHISU</name>
<protein>
    <submittedName>
        <fullName evidence="4">PRC-barrel domain-containing protein</fullName>
    </submittedName>
    <submittedName>
        <fullName evidence="3">Photosystem reaction center subunit H</fullName>
    </submittedName>
</protein>
<evidence type="ECO:0000313" key="3">
    <source>
        <dbReference type="EMBL" id="PKA44326.1"/>
    </source>
</evidence>
<evidence type="ECO:0000313" key="6">
    <source>
        <dbReference type="Proteomes" id="UP001060123"/>
    </source>
</evidence>
<evidence type="ECO:0000256" key="1">
    <source>
        <dbReference type="SAM" id="MobiDB-lite"/>
    </source>
</evidence>
<accession>A0A2N0DE30</accession>
<feature type="region of interest" description="Disordered" evidence="1">
    <location>
        <begin position="1"/>
        <end position="20"/>
    </location>
</feature>
<reference evidence="3 5" key="1">
    <citation type="submission" date="2017-11" db="EMBL/GenBank/DDBJ databases">
        <authorList>
            <person name="Han C.G."/>
        </authorList>
    </citation>
    <scope>NUCLEOTIDE SEQUENCE [LARGE SCALE GENOMIC DNA]</scope>
    <source>
        <strain evidence="3 5">HCNT1</strain>
    </source>
</reference>
<dbReference type="InterPro" id="IPR011033">
    <property type="entry name" value="PRC_barrel-like_sf"/>
</dbReference>
<dbReference type="EMBL" id="PIQN01000005">
    <property type="protein sequence ID" value="PKA44326.1"/>
    <property type="molecule type" value="Genomic_DNA"/>
</dbReference>
<evidence type="ECO:0000313" key="4">
    <source>
        <dbReference type="EMBL" id="UWU14565.1"/>
    </source>
</evidence>
<reference evidence="4" key="3">
    <citation type="submission" date="2022-09" db="EMBL/GenBank/DDBJ databases">
        <title>Australian commercial rhizobial inoculants.</title>
        <authorList>
            <person name="Kohlmeier M.G."/>
            <person name="O'Hara G.W."/>
            <person name="Colombi E."/>
            <person name="Ramsay J.P."/>
            <person name="Terpolilli J."/>
        </authorList>
    </citation>
    <scope>NUCLEOTIDE SEQUENCE</scope>
    <source>
        <strain evidence="4">WSM1592</strain>
    </source>
</reference>
<dbReference type="STRING" id="1041146.GCA_000427985_01269"/>
<dbReference type="PANTHER" id="PTHR36505:SF1">
    <property type="entry name" value="BLR1072 PROTEIN"/>
    <property type="match status" value="1"/>
</dbReference>
<evidence type="ECO:0000313" key="5">
    <source>
        <dbReference type="Proteomes" id="UP000232164"/>
    </source>
</evidence>
<dbReference type="EMBL" id="CP104143">
    <property type="protein sequence ID" value="UWU14565.1"/>
    <property type="molecule type" value="Genomic_DNA"/>
</dbReference>
<dbReference type="AlphaFoldDB" id="A0A2N0DE30"/>
<dbReference type="Proteomes" id="UP000232164">
    <property type="component" value="Unassembled WGS sequence"/>
</dbReference>
<sequence length="130" mass="14838">MLNEDTDVSRHDPNVKDTPSLIASDRVEGTRVYGADGKHIGSIERLIIGKQDGRVAYAVLSFGGFLGIGNDYYPLPWEKLNYDTELDGYRIDLTKEQIESAPSYADDDDSWYNDNGRRIYDYYGVPPYWM</sequence>